<protein>
    <recommendedName>
        <fullName evidence="13">Preprotein translocase subunit YajC</fullName>
    </recommendedName>
</protein>
<sequence>MELILLGFAAILVVFMFFSSRKRKREAESLQEKMVPGAEIMTSFGVFGTLVSVDDETHTAIVEVAPGVELKVYRQTLARVVEPTVAEDEVVEEDAAIVEEQPAAAEPVVELDAKPDAETKRKDAE</sequence>
<comment type="subcellular location">
    <subcellularLocation>
        <location evidence="1">Cell membrane</location>
        <topology evidence="1">Single-pass membrane protein</topology>
    </subcellularLocation>
</comment>
<keyword evidence="7" id="KW-1133">Transmembrane helix</keyword>
<evidence type="ECO:0000256" key="6">
    <source>
        <dbReference type="ARBA" id="ARBA00022927"/>
    </source>
</evidence>
<evidence type="ECO:0000256" key="10">
    <source>
        <dbReference type="SAM" id="MobiDB-lite"/>
    </source>
</evidence>
<feature type="region of interest" description="Disordered" evidence="10">
    <location>
        <begin position="101"/>
        <end position="125"/>
    </location>
</feature>
<evidence type="ECO:0000256" key="3">
    <source>
        <dbReference type="ARBA" id="ARBA00022448"/>
    </source>
</evidence>
<organism evidence="11 12">
    <name type="scientific">Arenivirga flava</name>
    <dbReference type="NCBI Taxonomy" id="1930060"/>
    <lineage>
        <taxon>Bacteria</taxon>
        <taxon>Bacillati</taxon>
        <taxon>Actinomycetota</taxon>
        <taxon>Actinomycetes</taxon>
        <taxon>Micrococcales</taxon>
        <taxon>Microbacteriaceae</taxon>
        <taxon>Arenivirga</taxon>
    </lineage>
</organism>
<evidence type="ECO:0000313" key="12">
    <source>
        <dbReference type="Proteomes" id="UP001157160"/>
    </source>
</evidence>
<gene>
    <name evidence="11" type="ORF">GCM10025874_08800</name>
</gene>
<dbReference type="InterPro" id="IPR003849">
    <property type="entry name" value="Preprotein_translocase_YajC"/>
</dbReference>
<keyword evidence="12" id="KW-1185">Reference proteome</keyword>
<dbReference type="EMBL" id="BSUL01000001">
    <property type="protein sequence ID" value="GMA27627.1"/>
    <property type="molecule type" value="Genomic_DNA"/>
</dbReference>
<dbReference type="GO" id="GO:0005886">
    <property type="term" value="C:plasma membrane"/>
    <property type="evidence" value="ECO:0007669"/>
    <property type="project" value="UniProtKB-SubCell"/>
</dbReference>
<dbReference type="PANTHER" id="PTHR33909:SF1">
    <property type="entry name" value="SEC TRANSLOCON ACCESSORY COMPLEX SUBUNIT YAJC"/>
    <property type="match status" value="1"/>
</dbReference>
<reference evidence="11 12" key="1">
    <citation type="journal article" date="2014" name="Int. J. Syst. Evol. Microbiol.">
        <title>Complete genome sequence of Corynebacterium casei LMG S-19264T (=DSM 44701T), isolated from a smear-ripened cheese.</title>
        <authorList>
            <consortium name="US DOE Joint Genome Institute (JGI-PGF)"/>
            <person name="Walter F."/>
            <person name="Albersmeier A."/>
            <person name="Kalinowski J."/>
            <person name="Ruckert C."/>
        </authorList>
    </citation>
    <scope>NUCLEOTIDE SEQUENCE [LARGE SCALE GENOMIC DNA]</scope>
    <source>
        <strain evidence="11 12">NBRC 112289</strain>
    </source>
</reference>
<keyword evidence="6" id="KW-0653">Protein transport</keyword>
<comment type="caution">
    <text evidence="11">The sequence shown here is derived from an EMBL/GenBank/DDBJ whole genome shotgun (WGS) entry which is preliminary data.</text>
</comment>
<comment type="similarity">
    <text evidence="2">Belongs to the YajC family.</text>
</comment>
<name>A0AA37UI22_9MICO</name>
<feature type="compositionally biased region" description="Basic and acidic residues" evidence="10">
    <location>
        <begin position="111"/>
        <end position="125"/>
    </location>
</feature>
<evidence type="ECO:0000256" key="8">
    <source>
        <dbReference type="ARBA" id="ARBA00023010"/>
    </source>
</evidence>
<keyword evidence="3" id="KW-0813">Transport</keyword>
<dbReference type="Pfam" id="PF02699">
    <property type="entry name" value="YajC"/>
    <property type="match status" value="1"/>
</dbReference>
<dbReference type="GO" id="GO:0015031">
    <property type="term" value="P:protein transport"/>
    <property type="evidence" value="ECO:0007669"/>
    <property type="project" value="UniProtKB-KW"/>
</dbReference>
<dbReference type="PANTHER" id="PTHR33909">
    <property type="entry name" value="SEC TRANSLOCON ACCESSORY COMPLEX SUBUNIT YAJC"/>
    <property type="match status" value="1"/>
</dbReference>
<feature type="compositionally biased region" description="Low complexity" evidence="10">
    <location>
        <begin position="101"/>
        <end position="110"/>
    </location>
</feature>
<evidence type="ECO:0000256" key="9">
    <source>
        <dbReference type="ARBA" id="ARBA00023136"/>
    </source>
</evidence>
<dbReference type="RefSeq" id="WP_284230373.1">
    <property type="nucleotide sequence ID" value="NZ_BSUL01000001.1"/>
</dbReference>
<proteinExistence type="inferred from homology"/>
<keyword evidence="9" id="KW-0472">Membrane</keyword>
<keyword evidence="5" id="KW-0812">Transmembrane</keyword>
<keyword evidence="4" id="KW-1003">Cell membrane</keyword>
<evidence type="ECO:0000256" key="2">
    <source>
        <dbReference type="ARBA" id="ARBA00006742"/>
    </source>
</evidence>
<evidence type="ECO:0000256" key="7">
    <source>
        <dbReference type="ARBA" id="ARBA00022989"/>
    </source>
</evidence>
<evidence type="ECO:0000256" key="5">
    <source>
        <dbReference type="ARBA" id="ARBA00022692"/>
    </source>
</evidence>
<evidence type="ECO:0000313" key="11">
    <source>
        <dbReference type="EMBL" id="GMA27627.1"/>
    </source>
</evidence>
<evidence type="ECO:0000256" key="1">
    <source>
        <dbReference type="ARBA" id="ARBA00004162"/>
    </source>
</evidence>
<keyword evidence="8" id="KW-0811">Translocation</keyword>
<evidence type="ECO:0008006" key="13">
    <source>
        <dbReference type="Google" id="ProtNLM"/>
    </source>
</evidence>
<evidence type="ECO:0000256" key="4">
    <source>
        <dbReference type="ARBA" id="ARBA00022475"/>
    </source>
</evidence>
<dbReference type="SMART" id="SM01323">
    <property type="entry name" value="YajC"/>
    <property type="match status" value="1"/>
</dbReference>
<dbReference type="AlphaFoldDB" id="A0AA37UI22"/>
<accession>A0AA37UI22</accession>
<dbReference type="Proteomes" id="UP001157160">
    <property type="component" value="Unassembled WGS sequence"/>
</dbReference>